<name>A0ABT1S267_9FIRM</name>
<gene>
    <name evidence="1" type="ORF">NE695_13960</name>
</gene>
<sequence>MAEEINGQACGLYDDPTALPKDPVPAMAYVPYQQWSSSLHSAERALDAGTLFPVLDKPFYGRRGEPR</sequence>
<accession>A0ABT1S267</accession>
<evidence type="ECO:0000313" key="1">
    <source>
        <dbReference type="EMBL" id="MCQ4841016.1"/>
    </source>
</evidence>
<dbReference type="InterPro" id="IPR020256">
    <property type="entry name" value="Spore_coat_CotJA"/>
</dbReference>
<evidence type="ECO:0000313" key="2">
    <source>
        <dbReference type="Proteomes" id="UP001524473"/>
    </source>
</evidence>
<organism evidence="1 2">
    <name type="scientific">Neglectibacter timonensis</name>
    <dbReference type="NCBI Taxonomy" id="1776382"/>
    <lineage>
        <taxon>Bacteria</taxon>
        <taxon>Bacillati</taxon>
        <taxon>Bacillota</taxon>
        <taxon>Clostridia</taxon>
        <taxon>Eubacteriales</taxon>
        <taxon>Oscillospiraceae</taxon>
        <taxon>Neglectibacter</taxon>
    </lineage>
</organism>
<reference evidence="1 2" key="1">
    <citation type="submission" date="2022-06" db="EMBL/GenBank/DDBJ databases">
        <title>Isolation of gut microbiota from human fecal samples.</title>
        <authorList>
            <person name="Pamer E.G."/>
            <person name="Barat B."/>
            <person name="Waligurski E."/>
            <person name="Medina S."/>
            <person name="Paddock L."/>
            <person name="Mostad J."/>
        </authorList>
    </citation>
    <scope>NUCLEOTIDE SEQUENCE [LARGE SCALE GENOMIC DNA]</scope>
    <source>
        <strain evidence="1 2">DFI.9.73</strain>
    </source>
</reference>
<dbReference type="GeneID" id="90534124"/>
<dbReference type="EMBL" id="JANFZH010000035">
    <property type="protein sequence ID" value="MCQ4841016.1"/>
    <property type="molecule type" value="Genomic_DNA"/>
</dbReference>
<comment type="caution">
    <text evidence="1">The sequence shown here is derived from an EMBL/GenBank/DDBJ whole genome shotgun (WGS) entry which is preliminary data.</text>
</comment>
<protein>
    <submittedName>
        <fullName evidence="1">Spore coat associated protein CotJA</fullName>
    </submittedName>
</protein>
<proteinExistence type="predicted"/>
<dbReference type="Proteomes" id="UP001524473">
    <property type="component" value="Unassembled WGS sequence"/>
</dbReference>
<dbReference type="Pfam" id="PF11007">
    <property type="entry name" value="CotJA"/>
    <property type="match status" value="1"/>
</dbReference>
<dbReference type="RefSeq" id="WP_066865060.1">
    <property type="nucleotide sequence ID" value="NZ_CABKVV010000014.1"/>
</dbReference>
<keyword evidence="2" id="KW-1185">Reference proteome</keyword>